<dbReference type="Pfam" id="PF02146">
    <property type="entry name" value="SIR2"/>
    <property type="match status" value="2"/>
</dbReference>
<feature type="binding site" evidence="5">
    <location>
        <position position="216"/>
    </location>
    <ligand>
        <name>Zn(2+)</name>
        <dbReference type="ChEBI" id="CHEBI:29105"/>
    </ligand>
</feature>
<evidence type="ECO:0000256" key="4">
    <source>
        <dbReference type="ARBA" id="ARBA00023027"/>
    </source>
</evidence>
<dbReference type="eggNOG" id="KOG2684">
    <property type="taxonomic scope" value="Eukaryota"/>
</dbReference>
<dbReference type="Gene3D" id="3.30.1600.10">
    <property type="entry name" value="SIR2/SIRT2 'Small Domain"/>
    <property type="match status" value="1"/>
</dbReference>
<evidence type="ECO:0000256" key="6">
    <source>
        <dbReference type="SAM" id="MobiDB-lite"/>
    </source>
</evidence>
<protein>
    <recommendedName>
        <fullName evidence="7">Deacetylase sirtuin-type domain-containing protein</fullName>
    </recommendedName>
</protein>
<keyword evidence="2" id="KW-0678">Repressor</keyword>
<evidence type="ECO:0000259" key="7">
    <source>
        <dbReference type="PROSITE" id="PS50305"/>
    </source>
</evidence>
<dbReference type="OMA" id="THKFIAH"/>
<dbReference type="STRING" id="1071380.I2H4T7"/>
<dbReference type="RefSeq" id="XP_004180908.1">
    <property type="nucleotide sequence ID" value="XM_004180860.1"/>
</dbReference>
<dbReference type="InterPro" id="IPR029035">
    <property type="entry name" value="DHS-like_NAD/FAD-binding_dom"/>
</dbReference>
<keyword evidence="5" id="KW-0862">Zinc</keyword>
<dbReference type="EMBL" id="HE806320">
    <property type="protein sequence ID" value="CCH61389.1"/>
    <property type="molecule type" value="Genomic_DNA"/>
</dbReference>
<dbReference type="HOGENOM" id="CLU_021544_4_0_1"/>
<dbReference type="Proteomes" id="UP000002866">
    <property type="component" value="Chromosome 5"/>
</dbReference>
<feature type="binding site" evidence="5">
    <location>
        <position position="191"/>
    </location>
    <ligand>
        <name>Zn(2+)</name>
        <dbReference type="ChEBI" id="CHEBI:29105"/>
    </ligand>
</feature>
<keyword evidence="9" id="KW-1185">Reference proteome</keyword>
<name>I2H4T7_HENB6</name>
<dbReference type="InterPro" id="IPR026591">
    <property type="entry name" value="Sirtuin_cat_small_dom_sf"/>
</dbReference>
<evidence type="ECO:0000256" key="1">
    <source>
        <dbReference type="ARBA" id="ARBA00006924"/>
    </source>
</evidence>
<feature type="region of interest" description="Disordered" evidence="6">
    <location>
        <begin position="362"/>
        <end position="441"/>
    </location>
</feature>
<reference evidence="8 9" key="1">
    <citation type="journal article" date="2011" name="Proc. Natl. Acad. Sci. U.S.A.">
        <title>Evolutionary erosion of yeast sex chromosomes by mating-type switching accidents.</title>
        <authorList>
            <person name="Gordon J.L."/>
            <person name="Armisen D."/>
            <person name="Proux-Wera E."/>
            <person name="Oheigeartaigh S.S."/>
            <person name="Byrne K.P."/>
            <person name="Wolfe K.H."/>
        </authorList>
    </citation>
    <scope>NUCLEOTIDE SEQUENCE [LARGE SCALE GENOMIC DNA]</scope>
    <source>
        <strain evidence="9">ATCC 34711 / CBS 6284 / DSM 70876 / NBRC 10599 / NRRL Y-10934 / UCD 77-7</strain>
    </source>
</reference>
<dbReference type="KEGG" id="tbl:TBLA_0E03350"/>
<organism evidence="8 9">
    <name type="scientific">Henningerozyma blattae (strain ATCC 34711 / CBS 6284 / DSM 70876 / NBRC 10599 / NRRL Y-10934 / UCD 77-7)</name>
    <name type="common">Yeast</name>
    <name type="synonym">Tetrapisispora blattae</name>
    <dbReference type="NCBI Taxonomy" id="1071380"/>
    <lineage>
        <taxon>Eukaryota</taxon>
        <taxon>Fungi</taxon>
        <taxon>Dikarya</taxon>
        <taxon>Ascomycota</taxon>
        <taxon>Saccharomycotina</taxon>
        <taxon>Saccharomycetes</taxon>
        <taxon>Saccharomycetales</taxon>
        <taxon>Saccharomycetaceae</taxon>
        <taxon>Henningerozyma</taxon>
    </lineage>
</organism>
<dbReference type="GO" id="GO:0070403">
    <property type="term" value="F:NAD+ binding"/>
    <property type="evidence" value="ECO:0007669"/>
    <property type="project" value="InterPro"/>
</dbReference>
<dbReference type="GO" id="GO:0046872">
    <property type="term" value="F:metal ion binding"/>
    <property type="evidence" value="ECO:0007669"/>
    <property type="project" value="UniProtKB-KW"/>
</dbReference>
<feature type="domain" description="Deacetylase sirtuin-type" evidence="7">
    <location>
        <begin position="23"/>
        <end position="363"/>
    </location>
</feature>
<dbReference type="GO" id="GO:0005634">
    <property type="term" value="C:nucleus"/>
    <property type="evidence" value="ECO:0007669"/>
    <property type="project" value="TreeGrafter"/>
</dbReference>
<evidence type="ECO:0000313" key="8">
    <source>
        <dbReference type="EMBL" id="CCH61389.1"/>
    </source>
</evidence>
<dbReference type="InterPro" id="IPR003000">
    <property type="entry name" value="Sirtuin"/>
</dbReference>
<feature type="compositionally biased region" description="Polar residues" evidence="6">
    <location>
        <begin position="431"/>
        <end position="441"/>
    </location>
</feature>
<accession>I2H4T7</accession>
<dbReference type="PANTHER" id="PTHR11085">
    <property type="entry name" value="NAD-DEPENDENT PROTEIN DEACYLASE SIRTUIN-5, MITOCHONDRIAL-RELATED"/>
    <property type="match status" value="1"/>
</dbReference>
<feature type="active site" description="Proton acceptor" evidence="5">
    <location>
        <position position="180"/>
    </location>
</feature>
<evidence type="ECO:0000256" key="3">
    <source>
        <dbReference type="ARBA" id="ARBA00022679"/>
    </source>
</evidence>
<keyword evidence="3" id="KW-0808">Transferase</keyword>
<feature type="compositionally biased region" description="Basic residues" evidence="6">
    <location>
        <begin position="411"/>
        <end position="425"/>
    </location>
</feature>
<keyword evidence="5" id="KW-0479">Metal-binding</keyword>
<dbReference type="AlphaFoldDB" id="I2H4T7"/>
<evidence type="ECO:0000256" key="5">
    <source>
        <dbReference type="PROSITE-ProRule" id="PRU00236"/>
    </source>
</evidence>
<dbReference type="OrthoDB" id="2919105at2759"/>
<feature type="binding site" evidence="5">
    <location>
        <position position="234"/>
    </location>
    <ligand>
        <name>Zn(2+)</name>
        <dbReference type="ChEBI" id="CHEBI:29105"/>
    </ligand>
</feature>
<dbReference type="Gene3D" id="3.40.50.1220">
    <property type="entry name" value="TPP-binding domain"/>
    <property type="match status" value="1"/>
</dbReference>
<dbReference type="InterPro" id="IPR050134">
    <property type="entry name" value="NAD-dep_sirtuin_deacylases"/>
</dbReference>
<dbReference type="InParanoid" id="I2H4T7"/>
<dbReference type="PANTHER" id="PTHR11085:SF8">
    <property type="entry name" value="NAD-DEPENDENT HISTONE DEACETYLASE HST3"/>
    <property type="match status" value="1"/>
</dbReference>
<feature type="binding site" evidence="5">
    <location>
        <position position="188"/>
    </location>
    <ligand>
        <name>Zn(2+)</name>
        <dbReference type="ChEBI" id="CHEBI:29105"/>
    </ligand>
</feature>
<keyword evidence="4" id="KW-0520">NAD</keyword>
<comment type="similarity">
    <text evidence="1">Belongs to the sirtuin family. Class I subfamily.</text>
</comment>
<dbReference type="GeneID" id="14496462"/>
<evidence type="ECO:0000313" key="9">
    <source>
        <dbReference type="Proteomes" id="UP000002866"/>
    </source>
</evidence>
<dbReference type="GO" id="GO:0017136">
    <property type="term" value="F:histone deacetylase activity, NAD-dependent"/>
    <property type="evidence" value="ECO:0007669"/>
    <property type="project" value="TreeGrafter"/>
</dbReference>
<sequence length="467" mass="52603">MNPFVDNDLESDETPQLIQIKTLHNNDPHLSLISKKIFKSNNNRIVMLTGAGISCNAGIPDFRSATGLYNAVRKQYPHLLIKSGQDLFDISLFRDEDSIAAFASFMEKLYSCTCKARPTETHKFIALLRDKQKLLRCYTQNIDGLESLLNLQSSTDSEFDLNVIKGFRKIWNNLDIIKLHGDLNSLCCTKCYTSTKWTNSNITQFKNGELPNCSKCERANNDRINRGKRSLGKCGVLRPNIVLYGENHPSGEVIAKGLHIDVTSTYPDIFIIMGTSLKVDGVKKLVKQMSKRVHDRNGIVILVNKTDLPLSTWKGVIDYHIKTNCDQWVEFLKKQEPTFFNSSTISESHPKLLGVVKRELKQTQIPQSPPATPAKERSPTLCIPSKHKNSLPLTPTSDYEGSCKKSYYSPKRVRKSSPLKKKHDSKYHLSPSYNKRGTSLTTGVAIRTRSATALLEKLQKEATDAVQ</sequence>
<dbReference type="PROSITE" id="PS50305">
    <property type="entry name" value="SIRTUIN"/>
    <property type="match status" value="1"/>
</dbReference>
<gene>
    <name evidence="8" type="primary">TBLA0E03350</name>
    <name evidence="8" type="ORF">TBLA_0E03350</name>
</gene>
<dbReference type="SUPFAM" id="SSF52467">
    <property type="entry name" value="DHS-like NAD/FAD-binding domain"/>
    <property type="match status" value="1"/>
</dbReference>
<evidence type="ECO:0000256" key="2">
    <source>
        <dbReference type="ARBA" id="ARBA00022491"/>
    </source>
</evidence>
<proteinExistence type="inferred from homology"/>
<dbReference type="InterPro" id="IPR026590">
    <property type="entry name" value="Ssirtuin_cat_dom"/>
</dbReference>